<sequence length="263" mass="30142">MGDDYGTAEVAREYGLLHIPHISKNEYGTPLLNSIFEQAQEKSSYPLLCYVNTDIILLSDFAYALEMIRNSSQYFLVVGQRYDLDVNELLKFNSGWEAKVRKHVNEKGVLHTHFGIDYFIFPRGFWGKIPPFAIGRTIWDNWLIYRARSLRADVIDVSAIVTIIHQNHDFNHVKDGESGARTGPEAKRNLELAGGYDKVFSLLDVNYILTQQGLEKPGSIEYIRRSQITWPILHPLLSLPKLVLLKVYIILSKLKCSLMNLNK</sequence>
<evidence type="ECO:0008006" key="3">
    <source>
        <dbReference type="Google" id="ProtNLM"/>
    </source>
</evidence>
<protein>
    <recommendedName>
        <fullName evidence="3">Glycosyltransferase 2-like domain-containing protein</fullName>
    </recommendedName>
</protein>
<reference evidence="1 2" key="1">
    <citation type="submission" date="2024-09" db="EMBL/GenBank/DDBJ databases">
        <title>Laminarin stimulates single cell rates of sulfate reduction while oxygen inhibits transcriptomic activity in coastal marine sediment.</title>
        <authorList>
            <person name="Lindsay M."/>
            <person name="Orcutt B."/>
            <person name="Emerson D."/>
            <person name="Stepanauskas R."/>
            <person name="D'Angelo T."/>
        </authorList>
    </citation>
    <scope>NUCLEOTIDE SEQUENCE [LARGE SCALE GENOMIC DNA]</scope>
    <source>
        <strain evidence="1">SAG AM-311-K15</strain>
    </source>
</reference>
<dbReference type="InterPro" id="IPR029044">
    <property type="entry name" value="Nucleotide-diphossugar_trans"/>
</dbReference>
<dbReference type="Proteomes" id="UP001594351">
    <property type="component" value="Unassembled WGS sequence"/>
</dbReference>
<keyword evidence="2" id="KW-1185">Reference proteome</keyword>
<name>A0ABV6Z096_UNCC1</name>
<evidence type="ECO:0000313" key="2">
    <source>
        <dbReference type="Proteomes" id="UP001594351"/>
    </source>
</evidence>
<accession>A0ABV6Z096</accession>
<proteinExistence type="predicted"/>
<comment type="caution">
    <text evidence="1">The sequence shown here is derived from an EMBL/GenBank/DDBJ whole genome shotgun (WGS) entry which is preliminary data.</text>
</comment>
<dbReference type="EMBL" id="JBHPBY010000235">
    <property type="protein sequence ID" value="MFC1851870.1"/>
    <property type="molecule type" value="Genomic_DNA"/>
</dbReference>
<gene>
    <name evidence="1" type="ORF">ACFL27_16890</name>
</gene>
<dbReference type="SUPFAM" id="SSF53448">
    <property type="entry name" value="Nucleotide-diphospho-sugar transferases"/>
    <property type="match status" value="1"/>
</dbReference>
<evidence type="ECO:0000313" key="1">
    <source>
        <dbReference type="EMBL" id="MFC1851870.1"/>
    </source>
</evidence>
<organism evidence="1 2">
    <name type="scientific">candidate division CSSED10-310 bacterium</name>
    <dbReference type="NCBI Taxonomy" id="2855610"/>
    <lineage>
        <taxon>Bacteria</taxon>
        <taxon>Bacteria division CSSED10-310</taxon>
    </lineage>
</organism>